<evidence type="ECO:0000256" key="5">
    <source>
        <dbReference type="ARBA" id="ARBA00023242"/>
    </source>
</evidence>
<dbReference type="SUPFAM" id="SSF50978">
    <property type="entry name" value="WD40 repeat-like"/>
    <property type="match status" value="1"/>
</dbReference>
<dbReference type="Pfam" id="PF03178">
    <property type="entry name" value="CPSF_A"/>
    <property type="match status" value="1"/>
</dbReference>
<dbReference type="GO" id="GO:0008380">
    <property type="term" value="P:RNA splicing"/>
    <property type="evidence" value="ECO:0007669"/>
    <property type="project" value="UniProtKB-KW"/>
</dbReference>
<evidence type="ECO:0000256" key="4">
    <source>
        <dbReference type="ARBA" id="ARBA00023187"/>
    </source>
</evidence>
<dbReference type="Pfam" id="PF23726">
    <property type="entry name" value="Beta-prop_RSE1_2nd"/>
    <property type="match status" value="1"/>
</dbReference>
<accession>A0A9P8TCS6</accession>
<evidence type="ECO:0000256" key="6">
    <source>
        <dbReference type="ARBA" id="ARBA00038266"/>
    </source>
</evidence>
<reference evidence="10" key="1">
    <citation type="journal article" date="2021" name="Open Biol.">
        <title>Shared evolutionary footprints suggest mitochondrial oxidative damage underlies multiple complex I losses in fungi.</title>
        <authorList>
            <person name="Schikora-Tamarit M.A."/>
            <person name="Marcet-Houben M."/>
            <person name="Nosek J."/>
            <person name="Gabaldon T."/>
        </authorList>
    </citation>
    <scope>NUCLEOTIDE SEQUENCE</scope>
    <source>
        <strain evidence="10">CBS6341</strain>
    </source>
</reference>
<evidence type="ECO:0000259" key="8">
    <source>
        <dbReference type="Pfam" id="PF10433"/>
    </source>
</evidence>
<keyword evidence="5" id="KW-0539">Nucleus</keyword>
<evidence type="ECO:0000259" key="7">
    <source>
        <dbReference type="Pfam" id="PF03178"/>
    </source>
</evidence>
<keyword evidence="11" id="KW-1185">Reference proteome</keyword>
<evidence type="ECO:0008006" key="12">
    <source>
        <dbReference type="Google" id="ProtNLM"/>
    </source>
</evidence>
<name>A0A9P8TCS6_9ASCO</name>
<keyword evidence="2" id="KW-0507">mRNA processing</keyword>
<feature type="domain" description="RSE1/DDB1/CPSF1 second beta-propeller" evidence="9">
    <location>
        <begin position="432"/>
        <end position="740"/>
    </location>
</feature>
<dbReference type="InterPro" id="IPR004871">
    <property type="entry name" value="RSE1/DDB1/CPSF1_C"/>
</dbReference>
<dbReference type="FunFam" id="2.130.10.10:FF:001143">
    <property type="entry name" value="Pre-mRNA-splicing factor rse-1, putative"/>
    <property type="match status" value="1"/>
</dbReference>
<dbReference type="InterPro" id="IPR050358">
    <property type="entry name" value="RSE1/DDB1/CFT1"/>
</dbReference>
<dbReference type="EMBL" id="JAEUBF010000838">
    <property type="protein sequence ID" value="KAH3674703.1"/>
    <property type="molecule type" value="Genomic_DNA"/>
</dbReference>
<gene>
    <name evidence="10" type="ORF">WICMUC_003119</name>
</gene>
<dbReference type="GO" id="GO:0003676">
    <property type="term" value="F:nucleic acid binding"/>
    <property type="evidence" value="ECO:0007669"/>
    <property type="project" value="InterPro"/>
</dbReference>
<dbReference type="AlphaFoldDB" id="A0A9P8TCS6"/>
<sequence>MSTDTELCLYNLTLRHPTSSVKSCVGNFSGKKSQEIITATSSSLIVYKPDSTNGKLTQVFQTQIFAIIRSIANFKIAGSGKDYLAVTSDAGNLSILELDLPNEKFISLFNEPFAKSGIRRLSPGEELCIDSKGRALLATAIEKNKLLYVVNRDLENKLTLSSPLEANRSKILTINCIGLDVGYENPEFAAIEIDYSDYEFNEITEYERYLTYYELDLGLNNILKKHSELIPSTSNLLLPVPGGNDGPSGVLVCSKNLISYRNLQGDKLAIPIPKLRKNSKGEDSQIVSGITHKIKDEFFFLVQTNHNDLFKVELPPNRTLTISYFDTLPSTATSLIILKSGFLFADSEYGDKHFYQFEKLGSDTPYVSETDEPTSVLFFDRTEELDNLLLVDIIETMNPILNSELKENKLVALTGLNNQSFLKVVEKGLKINEIVESDIPGISNKVWTTKLNKTDEFDKYIIISFLNSTLVLKIAEDVEEALDSGLELNEETIGIQQIGESSLLQILHSKLKIFKNGELQNEWLPPAGIKILENSTNSNQITLSLSNNEIVYFEIDEYDRLVEFQNHLELSSEITSLSLGEIPEGRIRSQFLAVGCSDQTIRILSTSPENTLESLSLQVLTAIPSSIAITSTNNQLYCNIGLQNGVFIRSLIDSKSGEFLDTIVKYLGNLPVILSKIFLQAQSCLIALSNKTWLIHEVKGELKINPLMVDPLKFSTELLNEDIENGLVGIHNKTLKIFSIEDLSKDLNISSLELRNTAKNILHIENNLYIVESNSIEVLNHEMDFVDSINIDLDKKIVSTTFVNFQEKGNHLIISINEGNEYYLYTYDSKLKFIHKTQIPFICHALIEFESKLLVGYSNELRLYDIGIKQLLSKSISKISIISKIVKLEYFKNKRLAVADVTESIVFCKFSQSSNEFIPFADDILSRHITSFEFIDYHSIVGGDKFGNIFVLRLDEESSRISDSNLSSLETDPRYLNGAKHKFQNPVNFFIQDIPTSFHKGSFSFGGQEIILYTGLQGTLGCLIPILTKADIKFFKNLLNQMRTYCGDLLDRSNLKFRGYYQPPKNCIDGDLIELFNSLEWETKMKISNELNKSPREISKKIFEIKSNSI</sequence>
<evidence type="ECO:0000313" key="10">
    <source>
        <dbReference type="EMBL" id="KAH3674703.1"/>
    </source>
</evidence>
<dbReference type="Gene3D" id="2.130.10.10">
    <property type="entry name" value="YVTN repeat-like/Quinoprotein amine dehydrogenase"/>
    <property type="match status" value="2"/>
</dbReference>
<keyword evidence="4" id="KW-0508">mRNA splicing</keyword>
<feature type="domain" description="RSE1/DDB1/CPSF1 C-terminal" evidence="7">
    <location>
        <begin position="798"/>
        <end position="1076"/>
    </location>
</feature>
<evidence type="ECO:0000256" key="1">
    <source>
        <dbReference type="ARBA" id="ARBA00004123"/>
    </source>
</evidence>
<dbReference type="GO" id="GO:0006397">
    <property type="term" value="P:mRNA processing"/>
    <property type="evidence" value="ECO:0007669"/>
    <property type="project" value="UniProtKB-KW"/>
</dbReference>
<comment type="subcellular location">
    <subcellularLocation>
        <location evidence="1">Nucleus</location>
    </subcellularLocation>
</comment>
<dbReference type="PANTHER" id="PTHR10644">
    <property type="entry name" value="DNA REPAIR/RNA PROCESSING CPSF FAMILY"/>
    <property type="match status" value="1"/>
</dbReference>
<dbReference type="GO" id="GO:0005681">
    <property type="term" value="C:spliceosomal complex"/>
    <property type="evidence" value="ECO:0007669"/>
    <property type="project" value="UniProtKB-KW"/>
</dbReference>
<keyword evidence="3" id="KW-0747">Spliceosome</keyword>
<evidence type="ECO:0000313" key="11">
    <source>
        <dbReference type="Proteomes" id="UP000769528"/>
    </source>
</evidence>
<dbReference type="Pfam" id="PF10433">
    <property type="entry name" value="Beta-prop_RSE1_1st"/>
    <property type="match status" value="1"/>
</dbReference>
<dbReference type="OrthoDB" id="436637at2759"/>
<dbReference type="InterPro" id="IPR036322">
    <property type="entry name" value="WD40_repeat_dom_sf"/>
</dbReference>
<reference evidence="10" key="2">
    <citation type="submission" date="2021-01" db="EMBL/GenBank/DDBJ databases">
        <authorList>
            <person name="Schikora-Tamarit M.A."/>
        </authorList>
    </citation>
    <scope>NUCLEOTIDE SEQUENCE</scope>
    <source>
        <strain evidence="10">CBS6341</strain>
    </source>
</reference>
<comment type="similarity">
    <text evidence="6">Belongs to the RSE1 family.</text>
</comment>
<evidence type="ECO:0000259" key="9">
    <source>
        <dbReference type="Pfam" id="PF23726"/>
    </source>
</evidence>
<dbReference type="InterPro" id="IPR018846">
    <property type="entry name" value="Beta-prop_RSE1/DDB1/CPSF1_1st"/>
</dbReference>
<proteinExistence type="inferred from homology"/>
<dbReference type="Proteomes" id="UP000769528">
    <property type="component" value="Unassembled WGS sequence"/>
</dbReference>
<comment type="caution">
    <text evidence="10">The sequence shown here is derived from an EMBL/GenBank/DDBJ whole genome shotgun (WGS) entry which is preliminary data.</text>
</comment>
<dbReference type="InterPro" id="IPR058543">
    <property type="entry name" value="Beta-prop_RSE1/DDB1/CPSF1_2nd"/>
</dbReference>
<feature type="domain" description="RSE1/DDB1/CPSF1 first beta-propeller" evidence="8">
    <location>
        <begin position="22"/>
        <end position="376"/>
    </location>
</feature>
<dbReference type="InterPro" id="IPR015943">
    <property type="entry name" value="WD40/YVTN_repeat-like_dom_sf"/>
</dbReference>
<evidence type="ECO:0000256" key="3">
    <source>
        <dbReference type="ARBA" id="ARBA00022728"/>
    </source>
</evidence>
<organism evidence="10 11">
    <name type="scientific">Wickerhamomyces mucosus</name>
    <dbReference type="NCBI Taxonomy" id="1378264"/>
    <lineage>
        <taxon>Eukaryota</taxon>
        <taxon>Fungi</taxon>
        <taxon>Dikarya</taxon>
        <taxon>Ascomycota</taxon>
        <taxon>Saccharomycotina</taxon>
        <taxon>Saccharomycetes</taxon>
        <taxon>Phaffomycetales</taxon>
        <taxon>Wickerhamomycetaceae</taxon>
        <taxon>Wickerhamomyces</taxon>
    </lineage>
</organism>
<evidence type="ECO:0000256" key="2">
    <source>
        <dbReference type="ARBA" id="ARBA00022664"/>
    </source>
</evidence>
<protein>
    <recommendedName>
        <fullName evidence="12">Pre-mRNA-splicing factor RSE1</fullName>
    </recommendedName>
</protein>